<evidence type="ECO:0000256" key="1">
    <source>
        <dbReference type="SAM" id="Phobius"/>
    </source>
</evidence>
<dbReference type="EMBL" id="RBDY01000010">
    <property type="protein sequence ID" value="RKN21734.1"/>
    <property type="molecule type" value="Genomic_DNA"/>
</dbReference>
<dbReference type="Proteomes" id="UP000268652">
    <property type="component" value="Unassembled WGS sequence"/>
</dbReference>
<feature type="transmembrane region" description="Helical" evidence="1">
    <location>
        <begin position="6"/>
        <end position="23"/>
    </location>
</feature>
<dbReference type="OrthoDB" id="3695380at2"/>
<dbReference type="RefSeq" id="WP_120697656.1">
    <property type="nucleotide sequence ID" value="NZ_RBDX01000010.1"/>
</dbReference>
<proteinExistence type="predicted"/>
<gene>
    <name evidence="3" type="ORF">D7318_15300</name>
    <name evidence="2" type="ORF">D7319_14345</name>
</gene>
<accession>A0A3A9WLF4</accession>
<name>A0A3A9WLF4_9ACTN</name>
<organism evidence="2 5">
    <name type="scientific">Streptomyces radicis</name>
    <dbReference type="NCBI Taxonomy" id="1750517"/>
    <lineage>
        <taxon>Bacteria</taxon>
        <taxon>Bacillati</taxon>
        <taxon>Actinomycetota</taxon>
        <taxon>Actinomycetes</taxon>
        <taxon>Kitasatosporales</taxon>
        <taxon>Streptomycetaceae</taxon>
        <taxon>Streptomyces</taxon>
    </lineage>
</organism>
<keyword evidence="4" id="KW-1185">Reference proteome</keyword>
<reference evidence="4 5" key="1">
    <citation type="submission" date="2018-09" db="EMBL/GenBank/DDBJ databases">
        <title>Streptomyces sp. nov. DS1-2, an endophytic actinomycete isolated from roots of Dendrobium scabrilingue.</title>
        <authorList>
            <person name="Kuncharoen N."/>
            <person name="Kudo T."/>
            <person name="Ohkuma M."/>
            <person name="Yuki M."/>
            <person name="Tanasupawat S."/>
        </authorList>
    </citation>
    <scope>NUCLEOTIDE SEQUENCE [LARGE SCALE GENOMIC DNA]</scope>
    <source>
        <strain evidence="2 5">AZ1-7</strain>
        <strain evidence="3 4">DS1-2</strain>
    </source>
</reference>
<dbReference type="Proteomes" id="UP000275024">
    <property type="component" value="Unassembled WGS sequence"/>
</dbReference>
<dbReference type="EMBL" id="RBDX01000010">
    <property type="protein sequence ID" value="RKN08576.1"/>
    <property type="molecule type" value="Genomic_DNA"/>
</dbReference>
<protein>
    <submittedName>
        <fullName evidence="2">Uncharacterized protein</fullName>
    </submittedName>
</protein>
<evidence type="ECO:0000313" key="2">
    <source>
        <dbReference type="EMBL" id="RKN08576.1"/>
    </source>
</evidence>
<keyword evidence="1" id="KW-1133">Transmembrane helix</keyword>
<dbReference type="AlphaFoldDB" id="A0A3A9WLF4"/>
<evidence type="ECO:0000313" key="5">
    <source>
        <dbReference type="Proteomes" id="UP000275024"/>
    </source>
</evidence>
<comment type="caution">
    <text evidence="2">The sequence shown here is derived from an EMBL/GenBank/DDBJ whole genome shotgun (WGS) entry which is preliminary data.</text>
</comment>
<evidence type="ECO:0000313" key="3">
    <source>
        <dbReference type="EMBL" id="RKN21734.1"/>
    </source>
</evidence>
<keyword evidence="1" id="KW-0812">Transmembrane</keyword>
<sequence length="152" mass="17137">MDWGTLIGTGVGGVVALAATMIAERARWRRDESVRRLETKRQLYADYLTALTRTRNHLKDIVQSPALAPEERVRQSAEAYREGGAYELRHQMGILASKPVVTAADEAFRRLRDIRDLVRDGKEGALKEEFDAMIHAIRTLRDAMRTDLGTDA</sequence>
<evidence type="ECO:0000313" key="4">
    <source>
        <dbReference type="Proteomes" id="UP000268652"/>
    </source>
</evidence>
<keyword evidence="1" id="KW-0472">Membrane</keyword>